<evidence type="ECO:0000313" key="3">
    <source>
        <dbReference type="Proteomes" id="UP000288388"/>
    </source>
</evidence>
<dbReference type="AlphaFoldDB" id="A0A437UN65"/>
<comment type="caution">
    <text evidence="2">The sequence shown here is derived from an EMBL/GenBank/DDBJ whole genome shotgun (WGS) entry which is preliminary data.</text>
</comment>
<dbReference type="CDD" id="cd00093">
    <property type="entry name" value="HTH_XRE"/>
    <property type="match status" value="1"/>
</dbReference>
<dbReference type="GO" id="GO:0003677">
    <property type="term" value="F:DNA binding"/>
    <property type="evidence" value="ECO:0007669"/>
    <property type="project" value="InterPro"/>
</dbReference>
<proteinExistence type="predicted"/>
<reference evidence="2 3" key="1">
    <citation type="submission" date="2018-12" db="EMBL/GenBank/DDBJ databases">
        <title>A novel vanA-carrying plasmid in a clinical isolate of Enterococcus avium.</title>
        <authorList>
            <person name="Bernasconi O.J."/>
            <person name="Luzzaro F."/>
            <person name="Endimiani A."/>
        </authorList>
    </citation>
    <scope>NUCLEOTIDE SEQUENCE [LARGE SCALE GENOMIC DNA]</scope>
    <source>
        <strain evidence="2 3">LC0559/18</strain>
    </source>
</reference>
<feature type="domain" description="HTH cro/C1-type" evidence="1">
    <location>
        <begin position="81"/>
        <end position="116"/>
    </location>
</feature>
<organism evidence="2 3">
    <name type="scientific">Enterococcus avium</name>
    <name type="common">Streptococcus avium</name>
    <dbReference type="NCBI Taxonomy" id="33945"/>
    <lineage>
        <taxon>Bacteria</taxon>
        <taxon>Bacillati</taxon>
        <taxon>Bacillota</taxon>
        <taxon>Bacilli</taxon>
        <taxon>Lactobacillales</taxon>
        <taxon>Enterococcaceae</taxon>
        <taxon>Enterococcus</taxon>
    </lineage>
</organism>
<evidence type="ECO:0000259" key="1">
    <source>
        <dbReference type="PROSITE" id="PS50943"/>
    </source>
</evidence>
<evidence type="ECO:0000313" key="2">
    <source>
        <dbReference type="EMBL" id="RVU95034.1"/>
    </source>
</evidence>
<dbReference type="RefSeq" id="WP_127978909.1">
    <property type="nucleotide sequence ID" value="NZ_JAEMPA010000265.1"/>
</dbReference>
<dbReference type="InterPro" id="IPR001387">
    <property type="entry name" value="Cro/C1-type_HTH"/>
</dbReference>
<accession>A0A437UN65</accession>
<dbReference type="InterPro" id="IPR022452">
    <property type="entry name" value="MqsA"/>
</dbReference>
<gene>
    <name evidence="2" type="ORF">EK398_09275</name>
</gene>
<dbReference type="Gene3D" id="1.10.260.40">
    <property type="entry name" value="lambda repressor-like DNA-binding domains"/>
    <property type="match status" value="1"/>
</dbReference>
<protein>
    <submittedName>
        <fullName evidence="2">Helix-turn-helix domain-containing protein</fullName>
    </submittedName>
</protein>
<dbReference type="EMBL" id="RYZS01000001">
    <property type="protein sequence ID" value="RVU95034.1"/>
    <property type="molecule type" value="Genomic_DNA"/>
</dbReference>
<dbReference type="NCBIfam" id="TIGR03830">
    <property type="entry name" value="CxxCG_CxxCG_HTH"/>
    <property type="match status" value="1"/>
</dbReference>
<dbReference type="InterPro" id="IPR010982">
    <property type="entry name" value="Lambda_DNA-bd_dom_sf"/>
</dbReference>
<dbReference type="PROSITE" id="PS50943">
    <property type="entry name" value="HTH_CROC1"/>
    <property type="match status" value="1"/>
</dbReference>
<name>A0A437UN65_ENTAV</name>
<dbReference type="SUPFAM" id="SSF47413">
    <property type="entry name" value="lambda repressor-like DNA-binding domains"/>
    <property type="match status" value="1"/>
</dbReference>
<dbReference type="Proteomes" id="UP000288388">
    <property type="component" value="Unassembled WGS sequence"/>
</dbReference>
<dbReference type="Pfam" id="PF01381">
    <property type="entry name" value="HTH_3"/>
    <property type="match status" value="1"/>
</dbReference>
<sequence>MMKKETFKFYCDECCKDSLFTRVKIDEEITVKDLTFINSHYYDKCEECGELFEPFEDYDMNYLSDYELYCKKKGMLSYKEIKNIRELYELSQRDFAKLLAVSHATLSRIEKGEIPSEQHDVLFKLSSDPYSFLNNIVKTRGSLLKSDVLEKLNLRLKILISASYEEHRKEFDEFSRKLNDKAYDLMIRLNKIEYTQSLQLNEKKSQDNDKEDDKLKWNQTSFLKKVGLFQ</sequence>